<sequence length="92" mass="11108">GLSTILENEIANHRDIPFMAIKNKRSTEKINRTYRYVLHLYKHMKNRNERIPDPGKWFSYVVIKGPPLYNEQDRKILHRVGDYMEYMNIAKE</sequence>
<accession>A0ACA9NIL6</accession>
<protein>
    <submittedName>
        <fullName evidence="1">10748_t:CDS:1</fullName>
    </submittedName>
</protein>
<comment type="caution">
    <text evidence="1">The sequence shown here is derived from an EMBL/GenBank/DDBJ whole genome shotgun (WGS) entry which is preliminary data.</text>
</comment>
<gene>
    <name evidence="1" type="ORF">DHETER_LOCUS9692</name>
</gene>
<evidence type="ECO:0000313" key="2">
    <source>
        <dbReference type="Proteomes" id="UP000789702"/>
    </source>
</evidence>
<dbReference type="EMBL" id="CAJVPU010017471">
    <property type="protein sequence ID" value="CAG8659680.1"/>
    <property type="molecule type" value="Genomic_DNA"/>
</dbReference>
<organism evidence="1 2">
    <name type="scientific">Dentiscutata heterogama</name>
    <dbReference type="NCBI Taxonomy" id="1316150"/>
    <lineage>
        <taxon>Eukaryota</taxon>
        <taxon>Fungi</taxon>
        <taxon>Fungi incertae sedis</taxon>
        <taxon>Mucoromycota</taxon>
        <taxon>Glomeromycotina</taxon>
        <taxon>Glomeromycetes</taxon>
        <taxon>Diversisporales</taxon>
        <taxon>Gigasporaceae</taxon>
        <taxon>Dentiscutata</taxon>
    </lineage>
</organism>
<keyword evidence="2" id="KW-1185">Reference proteome</keyword>
<name>A0ACA9NIL6_9GLOM</name>
<reference evidence="1" key="1">
    <citation type="submission" date="2021-06" db="EMBL/GenBank/DDBJ databases">
        <authorList>
            <person name="Kallberg Y."/>
            <person name="Tangrot J."/>
            <person name="Rosling A."/>
        </authorList>
    </citation>
    <scope>NUCLEOTIDE SEQUENCE</scope>
    <source>
        <strain evidence="1">IL203A</strain>
    </source>
</reference>
<feature type="non-terminal residue" evidence="1">
    <location>
        <position position="1"/>
    </location>
</feature>
<evidence type="ECO:0000313" key="1">
    <source>
        <dbReference type="EMBL" id="CAG8659680.1"/>
    </source>
</evidence>
<dbReference type="Proteomes" id="UP000789702">
    <property type="component" value="Unassembled WGS sequence"/>
</dbReference>
<proteinExistence type="predicted"/>